<dbReference type="Proteomes" id="UP000563898">
    <property type="component" value="Unassembled WGS sequence"/>
</dbReference>
<dbReference type="AlphaFoldDB" id="A0A846WJP9"/>
<sequence length="95" mass="9613">MPDLLRAGQHISDVSTGVSDASDPTCTLPAMPGSTSDTAVVHLMDAAKNSKQVVAGRLEAIAEAVGGTGIVFIAGEEQGEHALAGLGDFNQPLAR</sequence>
<evidence type="ECO:0000313" key="2">
    <source>
        <dbReference type="Proteomes" id="UP000563898"/>
    </source>
</evidence>
<name>A0A846WJP9_9ACTN</name>
<accession>A0A846WJP9</accession>
<reference evidence="1 2" key="1">
    <citation type="submission" date="2020-04" db="EMBL/GenBank/DDBJ databases">
        <title>MicrobeNet Type strains.</title>
        <authorList>
            <person name="Nicholson A.C."/>
        </authorList>
    </citation>
    <scope>NUCLEOTIDE SEQUENCE [LARGE SCALE GENOMIC DNA]</scope>
    <source>
        <strain evidence="1 2">ATCC BAA-14</strain>
    </source>
</reference>
<proteinExistence type="predicted"/>
<evidence type="ECO:0000313" key="1">
    <source>
        <dbReference type="EMBL" id="NKY01894.1"/>
    </source>
</evidence>
<comment type="caution">
    <text evidence="1">The sequence shown here is derived from an EMBL/GenBank/DDBJ whole genome shotgun (WGS) entry which is preliminary data.</text>
</comment>
<protein>
    <submittedName>
        <fullName evidence="1">Uncharacterized protein</fullName>
    </submittedName>
</protein>
<gene>
    <name evidence="1" type="ORF">HGA05_09945</name>
</gene>
<organism evidence="1 2">
    <name type="scientific">Gordonia polyisoprenivorans</name>
    <dbReference type="NCBI Taxonomy" id="84595"/>
    <lineage>
        <taxon>Bacteria</taxon>
        <taxon>Bacillati</taxon>
        <taxon>Actinomycetota</taxon>
        <taxon>Actinomycetes</taxon>
        <taxon>Mycobacteriales</taxon>
        <taxon>Gordoniaceae</taxon>
        <taxon>Gordonia</taxon>
    </lineage>
</organism>
<dbReference type="RefSeq" id="WP_020170531.1">
    <property type="nucleotide sequence ID" value="NZ_CP073075.1"/>
</dbReference>
<dbReference type="EMBL" id="JAAXPC010000005">
    <property type="protein sequence ID" value="NKY01894.1"/>
    <property type="molecule type" value="Genomic_DNA"/>
</dbReference>